<dbReference type="OrthoDB" id="1081813at2"/>
<evidence type="ECO:0000313" key="3">
    <source>
        <dbReference type="EMBL" id="TXJ62258.1"/>
    </source>
</evidence>
<dbReference type="Proteomes" id="UP000321612">
    <property type="component" value="Unassembled WGS sequence"/>
</dbReference>
<sequence>MKKILSALIIFFLCTLNISAHCKFDPEKFRAEIHQFIISSANLTGKEADNFFPLYDEMKAKQQKLHKQLRNYQRSTPTSNAAARNVILKIDDLNFRIKRIEKEYHDRMLKKLPAMKLNTALKAERKFYRQYFRKVAK</sequence>
<dbReference type="AlphaFoldDB" id="A0A5C8GJM7"/>
<evidence type="ECO:0000256" key="2">
    <source>
        <dbReference type="SAM" id="SignalP"/>
    </source>
</evidence>
<proteinExistence type="predicted"/>
<dbReference type="EMBL" id="SDIK01000035">
    <property type="protein sequence ID" value="TXJ62258.1"/>
    <property type="molecule type" value="Genomic_DNA"/>
</dbReference>
<protein>
    <recommendedName>
        <fullName evidence="5">Periplasmic heavy metal sensor</fullName>
    </recommendedName>
</protein>
<keyword evidence="2" id="KW-0732">Signal</keyword>
<comment type="caution">
    <text evidence="3">The sequence shown here is derived from an EMBL/GenBank/DDBJ whole genome shotgun (WGS) entry which is preliminary data.</text>
</comment>
<organism evidence="3 4">
    <name type="scientific">Prevotella brunnea</name>
    <dbReference type="NCBI Taxonomy" id="2508867"/>
    <lineage>
        <taxon>Bacteria</taxon>
        <taxon>Pseudomonadati</taxon>
        <taxon>Bacteroidota</taxon>
        <taxon>Bacteroidia</taxon>
        <taxon>Bacteroidales</taxon>
        <taxon>Prevotellaceae</taxon>
        <taxon>Prevotella</taxon>
    </lineage>
</organism>
<keyword evidence="4" id="KW-1185">Reference proteome</keyword>
<name>A0A5C8GJM7_9BACT</name>
<accession>A0A5C8GJM7</accession>
<evidence type="ECO:0000256" key="1">
    <source>
        <dbReference type="SAM" id="Coils"/>
    </source>
</evidence>
<gene>
    <name evidence="3" type="ORF">ETF27_05065</name>
</gene>
<feature type="coiled-coil region" evidence="1">
    <location>
        <begin position="55"/>
        <end position="103"/>
    </location>
</feature>
<reference evidence="4" key="1">
    <citation type="submission" date="2019-05" db="EMBL/GenBank/DDBJ databases">
        <title>Prevotella brunnea sp. nov., isolated from a wound of a patient.</title>
        <authorList>
            <person name="Buhl M."/>
        </authorList>
    </citation>
    <scope>NUCLEOTIDE SEQUENCE [LARGE SCALE GENOMIC DNA]</scope>
    <source>
        <strain evidence="4">A2672</strain>
    </source>
</reference>
<keyword evidence="1" id="KW-0175">Coiled coil</keyword>
<evidence type="ECO:0000313" key="4">
    <source>
        <dbReference type="Proteomes" id="UP000321612"/>
    </source>
</evidence>
<evidence type="ECO:0008006" key="5">
    <source>
        <dbReference type="Google" id="ProtNLM"/>
    </source>
</evidence>
<feature type="signal peptide" evidence="2">
    <location>
        <begin position="1"/>
        <end position="20"/>
    </location>
</feature>
<dbReference type="RefSeq" id="WP_130828757.1">
    <property type="nucleotide sequence ID" value="NZ_SDIK01000035.1"/>
</dbReference>
<feature type="chain" id="PRO_5022681386" description="Periplasmic heavy metal sensor" evidence="2">
    <location>
        <begin position="21"/>
        <end position="137"/>
    </location>
</feature>